<evidence type="ECO:0000256" key="1">
    <source>
        <dbReference type="SAM" id="Phobius"/>
    </source>
</evidence>
<name>A0ABN9RFE4_9DINO</name>
<keyword evidence="1" id="KW-0472">Membrane</keyword>
<evidence type="ECO:0008006" key="4">
    <source>
        <dbReference type="Google" id="ProtNLM"/>
    </source>
</evidence>
<accession>A0ABN9RFE4</accession>
<keyword evidence="3" id="KW-1185">Reference proteome</keyword>
<evidence type="ECO:0000313" key="3">
    <source>
        <dbReference type="Proteomes" id="UP001189429"/>
    </source>
</evidence>
<comment type="caution">
    <text evidence="2">The sequence shown here is derived from an EMBL/GenBank/DDBJ whole genome shotgun (WGS) entry which is preliminary data.</text>
</comment>
<protein>
    <recommendedName>
        <fullName evidence="4">PSI domain-containing protein</fullName>
    </recommendedName>
</protein>
<dbReference type="Proteomes" id="UP001189429">
    <property type="component" value="Unassembled WGS sequence"/>
</dbReference>
<organism evidence="2 3">
    <name type="scientific">Prorocentrum cordatum</name>
    <dbReference type="NCBI Taxonomy" id="2364126"/>
    <lineage>
        <taxon>Eukaryota</taxon>
        <taxon>Sar</taxon>
        <taxon>Alveolata</taxon>
        <taxon>Dinophyceae</taxon>
        <taxon>Prorocentrales</taxon>
        <taxon>Prorocentraceae</taxon>
        <taxon>Prorocentrum</taxon>
    </lineage>
</organism>
<feature type="transmembrane region" description="Helical" evidence="1">
    <location>
        <begin position="213"/>
        <end position="237"/>
    </location>
</feature>
<sequence length="242" mass="24463">EGLQAPLRPSEGLKKVPASSQEFVGILAQTAGSPAALAKFAHPATAMRAVAVVVCFAVALAADPSGLEVVSDSSAVVPLTTLRGAAAATESTVGGTGDTVAAESIADSRVAGDAVATDEAAEGAVAIEASDAACASAELVLQKLVESKCGVSEVSCVYKMEGDCDDWCSPSTQCGYIQDNALVKFHDFDCSIKATSGMKVDGTIKCKPSFTTLGVLAILAAAVLALACCGGCTWFCCCRSRR</sequence>
<evidence type="ECO:0000313" key="2">
    <source>
        <dbReference type="EMBL" id="CAK0816383.1"/>
    </source>
</evidence>
<keyword evidence="1" id="KW-0812">Transmembrane</keyword>
<proteinExistence type="predicted"/>
<dbReference type="EMBL" id="CAUYUJ010006180">
    <property type="protein sequence ID" value="CAK0816383.1"/>
    <property type="molecule type" value="Genomic_DNA"/>
</dbReference>
<feature type="non-terminal residue" evidence="2">
    <location>
        <position position="1"/>
    </location>
</feature>
<reference evidence="2" key="1">
    <citation type="submission" date="2023-10" db="EMBL/GenBank/DDBJ databases">
        <authorList>
            <person name="Chen Y."/>
            <person name="Shah S."/>
            <person name="Dougan E. K."/>
            <person name="Thang M."/>
            <person name="Chan C."/>
        </authorList>
    </citation>
    <scope>NUCLEOTIDE SEQUENCE [LARGE SCALE GENOMIC DNA]</scope>
</reference>
<gene>
    <name evidence="2" type="ORF">PCOR1329_LOCUS19375</name>
</gene>
<keyword evidence="1" id="KW-1133">Transmembrane helix</keyword>